<reference evidence="1 2" key="1">
    <citation type="submission" date="2019-11" db="EMBL/GenBank/DDBJ databases">
        <title>FDA dAtabase for Regulatory Grade micrObial Sequences (FDA-ARGOS): Supporting development and validation of Infectious Disease Dx tests.</title>
        <authorList>
            <person name="Patel R."/>
            <person name="Rucinski S."/>
            <person name="Tallon L."/>
            <person name="Sadzewicz L."/>
            <person name="Vavikolanu K."/>
            <person name="Mehta A."/>
            <person name="Aluvathingal J."/>
            <person name="Nadendla S."/>
            <person name="Nandy P."/>
            <person name="Geyer C."/>
            <person name="Yan Y."/>
            <person name="Sichtig H."/>
        </authorList>
    </citation>
    <scope>NUCLEOTIDE SEQUENCE [LARGE SCALE GENOMIC DNA]</scope>
    <source>
        <strain evidence="1 2">FDAARGOS_557</strain>
    </source>
</reference>
<sequence length="97" mass="11838">MYRFPTENIFDEQIDCILRFLFEYQPVEQKQQLYGSVYTLFMQLDLAAHYFLFSLIEEQLPRRAKLFFIAEDYQGKKDMTVEVMQHWRGQQQQEKVA</sequence>
<organism evidence="1 2">
    <name type="scientific">Acinetobacter lwoffii</name>
    <dbReference type="NCBI Taxonomy" id="28090"/>
    <lineage>
        <taxon>Bacteria</taxon>
        <taxon>Pseudomonadati</taxon>
        <taxon>Pseudomonadota</taxon>
        <taxon>Gammaproteobacteria</taxon>
        <taxon>Moraxellales</taxon>
        <taxon>Moraxellaceae</taxon>
        <taxon>Acinetobacter</taxon>
    </lineage>
</organism>
<evidence type="ECO:0000313" key="1">
    <source>
        <dbReference type="EMBL" id="QKU20222.1"/>
    </source>
</evidence>
<evidence type="ECO:0000313" key="2">
    <source>
        <dbReference type="Proteomes" id="UP000509126"/>
    </source>
</evidence>
<accession>A0A6N1MQM5</accession>
<protein>
    <submittedName>
        <fullName evidence="1">Uncharacterized protein</fullName>
    </submittedName>
</protein>
<proteinExistence type="predicted"/>
<name>A0A6N1MQM5_ACILW</name>
<dbReference type="RefSeq" id="WP_004281895.1">
    <property type="nucleotide sequence ID" value="NZ_CAYTBE010000062.1"/>
</dbReference>
<gene>
    <name evidence="1" type="ORF">FOB19_01435</name>
</gene>
<dbReference type="AlphaFoldDB" id="A0A6N1MQM5"/>
<dbReference type="EMBL" id="CP054803">
    <property type="protein sequence ID" value="QKU20222.1"/>
    <property type="molecule type" value="Genomic_DNA"/>
</dbReference>
<dbReference type="Proteomes" id="UP000509126">
    <property type="component" value="Chromosome"/>
</dbReference>